<dbReference type="GO" id="GO:0015074">
    <property type="term" value="P:DNA integration"/>
    <property type="evidence" value="ECO:0007669"/>
    <property type="project" value="InterPro"/>
</dbReference>
<dbReference type="InterPro" id="IPR013762">
    <property type="entry name" value="Integrase-like_cat_sf"/>
</dbReference>
<dbReference type="CTD" id="6755007"/>
<sequence>MDQSEGNEKCNDTLESSWYSELCSSSSSRNVQSQDADDNDSDITVTEESFDVVPNFKQNKLETDTIQVTSISSQYCVKNNKSDEENQLQNHNEFVREKRTIKDKMRIGNWQDKVRGTPFRPSRSVANQNLKDSGLDQRYDNCSSLDEFFNYLIADGKQRSYSQKVTNSVNRFLYWCANGQEFNWQYLADTQLINKYASILTDEVKLFTSSIYNIVFSLKRAREYAIKMGMIEQLDQSEHDIVNNLLDSYKSDKQKRCREIRLSDKGDYYLNPITLFKLVNRRDNRLRYDMISKWALKCNPTPGWQSVEYQGYTFALRYTIVQVLIWCKARLIALCNMTFDDIEAAKTDWLDQDQEVTITVYDHDVNDYNAIYITLTGYPKVVFYNFWRYVRRCLPKIVEGDESYVFLNCRGRRLTTSKANEHVEFFFAECGLPKINTSRLVKSLNRALQPEFFYQLKTKNWQKLDDLLRVQDYT</sequence>
<dbReference type="RefSeq" id="XP_002113795.1">
    <property type="nucleotide sequence ID" value="XM_002113759.1"/>
</dbReference>
<dbReference type="GO" id="GO:0003677">
    <property type="term" value="F:DNA binding"/>
    <property type="evidence" value="ECO:0007669"/>
    <property type="project" value="InterPro"/>
</dbReference>
<gene>
    <name evidence="2" type="ORF">TRIADDRAFT_57589</name>
</gene>
<keyword evidence="1" id="KW-0233">DNA recombination</keyword>
<evidence type="ECO:0000313" key="3">
    <source>
        <dbReference type="Proteomes" id="UP000009022"/>
    </source>
</evidence>
<dbReference type="InterPro" id="IPR011010">
    <property type="entry name" value="DNA_brk_join_enz"/>
</dbReference>
<evidence type="ECO:0000313" key="2">
    <source>
        <dbReference type="EMBL" id="EDV24269.1"/>
    </source>
</evidence>
<dbReference type="HOGENOM" id="CLU_576636_0_0_1"/>
<dbReference type="AlphaFoldDB" id="B3RZV2"/>
<dbReference type="SUPFAM" id="SSF56349">
    <property type="entry name" value="DNA breaking-rejoining enzymes"/>
    <property type="match status" value="1"/>
</dbReference>
<proteinExistence type="predicted"/>
<name>B3RZV2_TRIAD</name>
<evidence type="ECO:0000256" key="1">
    <source>
        <dbReference type="ARBA" id="ARBA00023172"/>
    </source>
</evidence>
<dbReference type="Proteomes" id="UP000009022">
    <property type="component" value="Unassembled WGS sequence"/>
</dbReference>
<dbReference type="PhylomeDB" id="B3RZV2"/>
<dbReference type="Gene3D" id="1.10.443.10">
    <property type="entry name" value="Intergrase catalytic core"/>
    <property type="match status" value="1"/>
</dbReference>
<dbReference type="GO" id="GO:0006310">
    <property type="term" value="P:DNA recombination"/>
    <property type="evidence" value="ECO:0007669"/>
    <property type="project" value="UniProtKB-KW"/>
</dbReference>
<accession>B3RZV2</accession>
<dbReference type="InParanoid" id="B3RZV2"/>
<keyword evidence="3" id="KW-1185">Reference proteome</keyword>
<reference evidence="2 3" key="1">
    <citation type="journal article" date="2008" name="Nature">
        <title>The Trichoplax genome and the nature of placozoans.</title>
        <authorList>
            <person name="Srivastava M."/>
            <person name="Begovic E."/>
            <person name="Chapman J."/>
            <person name="Putnam N.H."/>
            <person name="Hellsten U."/>
            <person name="Kawashima T."/>
            <person name="Kuo A."/>
            <person name="Mitros T."/>
            <person name="Salamov A."/>
            <person name="Carpenter M.L."/>
            <person name="Signorovitch A.Y."/>
            <person name="Moreno M.A."/>
            <person name="Kamm K."/>
            <person name="Grimwood J."/>
            <person name="Schmutz J."/>
            <person name="Shapiro H."/>
            <person name="Grigoriev I.V."/>
            <person name="Buss L.W."/>
            <person name="Schierwater B."/>
            <person name="Dellaporta S.L."/>
            <person name="Rokhsar D.S."/>
        </authorList>
    </citation>
    <scope>NUCLEOTIDE SEQUENCE [LARGE SCALE GENOMIC DNA]</scope>
    <source>
        <strain evidence="2 3">Grell-BS-1999</strain>
    </source>
</reference>
<organism evidence="2 3">
    <name type="scientific">Trichoplax adhaerens</name>
    <name type="common">Trichoplax reptans</name>
    <dbReference type="NCBI Taxonomy" id="10228"/>
    <lineage>
        <taxon>Eukaryota</taxon>
        <taxon>Metazoa</taxon>
        <taxon>Placozoa</taxon>
        <taxon>Uniplacotomia</taxon>
        <taxon>Trichoplacea</taxon>
        <taxon>Trichoplacidae</taxon>
        <taxon>Trichoplax</taxon>
    </lineage>
</organism>
<dbReference type="EMBL" id="DS985246">
    <property type="protein sequence ID" value="EDV24269.1"/>
    <property type="molecule type" value="Genomic_DNA"/>
</dbReference>
<dbReference type="GeneID" id="6755007"/>
<dbReference type="KEGG" id="tad:TRIADDRAFT_57589"/>
<protein>
    <submittedName>
        <fullName evidence="2">Uncharacterized protein</fullName>
    </submittedName>
</protein>